<name>A0A0J5FN01_9GAMM</name>
<dbReference type="PATRIC" id="fig|880157.4.peg.4004"/>
<evidence type="ECO:0000313" key="4">
    <source>
        <dbReference type="Proteomes" id="UP000036277"/>
    </source>
</evidence>
<accession>A0A0J5FN01</accession>
<dbReference type="InterPro" id="IPR001296">
    <property type="entry name" value="Glyco_trans_1"/>
</dbReference>
<gene>
    <name evidence="3" type="ORF">AB204_18615</name>
</gene>
<reference evidence="3 4" key="1">
    <citation type="submission" date="2015-06" db="EMBL/GenBank/DDBJ databases">
        <title>Draft Whole-Genome Sequence of the Entomopathogenic Bacterium Xenorhabdus khoisanae.</title>
        <authorList>
            <person name="Naidoo S."/>
            <person name="Featherston J."/>
            <person name="Gray V.M."/>
        </authorList>
    </citation>
    <scope>NUCLEOTIDE SEQUENCE [LARGE SCALE GENOMIC DNA]</scope>
    <source>
        <strain evidence="3 4">MCB</strain>
    </source>
</reference>
<sequence length="373" mass="41983">MKIRVLFVVSTLKRSGPINQLFNLLSNLGRFELELVIVTLSQESTDSRWNDFVSIGVDVRSLNLTRLQSIFLSKAKLQRLVQIIKPDVVHSQGIRADVLNSFLRGNFIRVCTIHNYPQKDFIKRYGILLGFSMVKLQIGAIKKIEHVIGVSKSVTNNLKENFNVKNASSILNGVDTALFFPLSLERKCELKAKMGFSEHHKIWISSGHLSALKRPEILIESFLRNKNSFENDVLVFLGEGELKEDLERKYANASNVLFMGRVHNVVDYLQISDYFVSASSTEGLPMAVIEALSCGLPVLLSKIEPHKEIVTLDNNIGVISDNDTDMSQLFVSLAQNDWKSMSHASRALVINKLSAEVMGSQYQHLYSKSVQNK</sequence>
<organism evidence="3 4">
    <name type="scientific">Xenorhabdus khoisanae</name>
    <dbReference type="NCBI Taxonomy" id="880157"/>
    <lineage>
        <taxon>Bacteria</taxon>
        <taxon>Pseudomonadati</taxon>
        <taxon>Pseudomonadota</taxon>
        <taxon>Gammaproteobacteria</taxon>
        <taxon>Enterobacterales</taxon>
        <taxon>Morganellaceae</taxon>
        <taxon>Xenorhabdus</taxon>
    </lineage>
</organism>
<dbReference type="InterPro" id="IPR050194">
    <property type="entry name" value="Glycosyltransferase_grp1"/>
</dbReference>
<dbReference type="CDD" id="cd03801">
    <property type="entry name" value="GT4_PimA-like"/>
    <property type="match status" value="1"/>
</dbReference>
<protein>
    <submittedName>
        <fullName evidence="3">Glycosyl hydrolase family 1</fullName>
    </submittedName>
</protein>
<evidence type="ECO:0000313" key="3">
    <source>
        <dbReference type="EMBL" id="KMJ43651.1"/>
    </source>
</evidence>
<evidence type="ECO:0000259" key="2">
    <source>
        <dbReference type="Pfam" id="PF13439"/>
    </source>
</evidence>
<keyword evidence="4" id="KW-1185">Reference proteome</keyword>
<comment type="caution">
    <text evidence="3">The sequence shown here is derived from an EMBL/GenBank/DDBJ whole genome shotgun (WGS) entry which is preliminary data.</text>
</comment>
<feature type="domain" description="Glycosyltransferase subfamily 4-like N-terminal" evidence="2">
    <location>
        <begin position="21"/>
        <end position="177"/>
    </location>
</feature>
<dbReference type="Pfam" id="PF13439">
    <property type="entry name" value="Glyco_transf_4"/>
    <property type="match status" value="1"/>
</dbReference>
<dbReference type="EMBL" id="LFCV01000159">
    <property type="protein sequence ID" value="KMJ43651.1"/>
    <property type="molecule type" value="Genomic_DNA"/>
</dbReference>
<proteinExistence type="predicted"/>
<dbReference type="Proteomes" id="UP000036277">
    <property type="component" value="Unassembled WGS sequence"/>
</dbReference>
<dbReference type="Gene3D" id="3.40.50.2000">
    <property type="entry name" value="Glycogen Phosphorylase B"/>
    <property type="match status" value="2"/>
</dbReference>
<dbReference type="Pfam" id="PF00534">
    <property type="entry name" value="Glycos_transf_1"/>
    <property type="match status" value="1"/>
</dbReference>
<dbReference type="GO" id="GO:0016787">
    <property type="term" value="F:hydrolase activity"/>
    <property type="evidence" value="ECO:0007669"/>
    <property type="project" value="UniProtKB-KW"/>
</dbReference>
<keyword evidence="3" id="KW-0378">Hydrolase</keyword>
<dbReference type="PANTHER" id="PTHR45947">
    <property type="entry name" value="SULFOQUINOVOSYL TRANSFERASE SQD2"/>
    <property type="match status" value="1"/>
</dbReference>
<dbReference type="AlphaFoldDB" id="A0A0J5FN01"/>
<dbReference type="GO" id="GO:0016757">
    <property type="term" value="F:glycosyltransferase activity"/>
    <property type="evidence" value="ECO:0007669"/>
    <property type="project" value="InterPro"/>
</dbReference>
<dbReference type="OrthoDB" id="9777346at2"/>
<dbReference type="STRING" id="880157.AB204_18615"/>
<dbReference type="InterPro" id="IPR028098">
    <property type="entry name" value="Glyco_trans_4-like_N"/>
</dbReference>
<dbReference type="RefSeq" id="WP_047964869.1">
    <property type="nucleotide sequence ID" value="NZ_CAWMBG010000159.1"/>
</dbReference>
<dbReference type="PANTHER" id="PTHR45947:SF3">
    <property type="entry name" value="SULFOQUINOVOSYL TRANSFERASE SQD2"/>
    <property type="match status" value="1"/>
</dbReference>
<evidence type="ECO:0000259" key="1">
    <source>
        <dbReference type="Pfam" id="PF00534"/>
    </source>
</evidence>
<dbReference type="SUPFAM" id="SSF53756">
    <property type="entry name" value="UDP-Glycosyltransferase/glycogen phosphorylase"/>
    <property type="match status" value="1"/>
</dbReference>
<feature type="domain" description="Glycosyl transferase family 1" evidence="1">
    <location>
        <begin position="190"/>
        <end position="323"/>
    </location>
</feature>